<accession>A0A1F7IQ03</accession>
<gene>
    <name evidence="1" type="ORF">A3B40_05965</name>
</gene>
<dbReference type="Proteomes" id="UP000178040">
    <property type="component" value="Unassembled WGS sequence"/>
</dbReference>
<dbReference type="GO" id="GO:0000272">
    <property type="term" value="P:polysaccharide catabolic process"/>
    <property type="evidence" value="ECO:0007669"/>
    <property type="project" value="InterPro"/>
</dbReference>
<dbReference type="Pfam" id="PF00404">
    <property type="entry name" value="Dockerin_1"/>
    <property type="match status" value="1"/>
</dbReference>
<reference evidence="1 2" key="1">
    <citation type="journal article" date="2016" name="Nat. Commun.">
        <title>Thousands of microbial genomes shed light on interconnected biogeochemical processes in an aquifer system.</title>
        <authorList>
            <person name="Anantharaman K."/>
            <person name="Brown C.T."/>
            <person name="Hug L.A."/>
            <person name="Sharon I."/>
            <person name="Castelle C.J."/>
            <person name="Probst A.J."/>
            <person name="Thomas B.C."/>
            <person name="Singh A."/>
            <person name="Wilkins M.J."/>
            <person name="Karaoz U."/>
            <person name="Brodie E.L."/>
            <person name="Williams K.H."/>
            <person name="Hubbard S.S."/>
            <person name="Banfield J.F."/>
        </authorList>
    </citation>
    <scope>NUCLEOTIDE SEQUENCE [LARGE SCALE GENOMIC DNA]</scope>
</reference>
<evidence type="ECO:0000313" key="2">
    <source>
        <dbReference type="Proteomes" id="UP000178040"/>
    </source>
</evidence>
<dbReference type="GO" id="GO:0004553">
    <property type="term" value="F:hydrolase activity, hydrolyzing O-glycosyl compounds"/>
    <property type="evidence" value="ECO:0007669"/>
    <property type="project" value="InterPro"/>
</dbReference>
<evidence type="ECO:0000313" key="1">
    <source>
        <dbReference type="EMBL" id="OGK45446.1"/>
    </source>
</evidence>
<proteinExistence type="predicted"/>
<protein>
    <recommendedName>
        <fullName evidence="3">Dockerin domain-containing protein</fullName>
    </recommendedName>
</protein>
<dbReference type="Gene3D" id="1.10.1330.10">
    <property type="entry name" value="Dockerin domain"/>
    <property type="match status" value="1"/>
</dbReference>
<dbReference type="SUPFAM" id="SSF63446">
    <property type="entry name" value="Type I dockerin domain"/>
    <property type="match status" value="1"/>
</dbReference>
<dbReference type="AlphaFoldDB" id="A0A1F7IQ03"/>
<dbReference type="EMBL" id="MGAI01000007">
    <property type="protein sequence ID" value="OGK45446.1"/>
    <property type="molecule type" value="Genomic_DNA"/>
</dbReference>
<dbReference type="InterPro" id="IPR036439">
    <property type="entry name" value="Dockerin_dom_sf"/>
</dbReference>
<dbReference type="InterPro" id="IPR002105">
    <property type="entry name" value="Dockerin_1_rpt"/>
</dbReference>
<sequence length="182" mass="19819">MTLVANLKFSLNLPDVPTNTSNIPADEVKIEAKDGQTPVDEKNIELIRNGNYFQTVSEVSLNIPQYKEYMLFVKTKKSIARQFTGIALTQSQTLDCTVASDPACGELILARDTKLILLGDSDEFQTSSGSYNKIDAADLQVLASQFNTQAPSSGPSADFNFDGNVDVSDLEILGKNYGQRGD</sequence>
<name>A0A1F7IQ03_9BACT</name>
<evidence type="ECO:0008006" key="3">
    <source>
        <dbReference type="Google" id="ProtNLM"/>
    </source>
</evidence>
<comment type="caution">
    <text evidence="1">The sequence shown here is derived from an EMBL/GenBank/DDBJ whole genome shotgun (WGS) entry which is preliminary data.</text>
</comment>
<organism evidence="1 2">
    <name type="scientific">Candidatus Roizmanbacteria bacterium RIFCSPLOWO2_01_FULL_37_16</name>
    <dbReference type="NCBI Taxonomy" id="1802058"/>
    <lineage>
        <taxon>Bacteria</taxon>
        <taxon>Candidatus Roizmaniibacteriota</taxon>
    </lineage>
</organism>